<feature type="transmembrane region" description="Helical" evidence="4">
    <location>
        <begin position="297"/>
        <end position="315"/>
    </location>
</feature>
<evidence type="ECO:0000256" key="1">
    <source>
        <dbReference type="ARBA" id="ARBA00022692"/>
    </source>
</evidence>
<dbReference type="PANTHER" id="PTHR23121">
    <property type="entry name" value="SODIUM-DEPENDENT GLUCOSE TRANSPORTER 1"/>
    <property type="match status" value="1"/>
</dbReference>
<evidence type="ECO:0000313" key="6">
    <source>
        <dbReference type="Proteomes" id="UP001626550"/>
    </source>
</evidence>
<dbReference type="Proteomes" id="UP001626550">
    <property type="component" value="Unassembled WGS sequence"/>
</dbReference>
<accession>A0ABD2Q8Y5</accession>
<feature type="transmembrane region" description="Helical" evidence="4">
    <location>
        <begin position="56"/>
        <end position="75"/>
    </location>
</feature>
<evidence type="ECO:0000313" key="5">
    <source>
        <dbReference type="EMBL" id="KAL3315948.1"/>
    </source>
</evidence>
<evidence type="ECO:0000256" key="2">
    <source>
        <dbReference type="ARBA" id="ARBA00022989"/>
    </source>
</evidence>
<evidence type="ECO:0000256" key="3">
    <source>
        <dbReference type="ARBA" id="ARBA00023136"/>
    </source>
</evidence>
<dbReference type="PANTHER" id="PTHR23121:SF9">
    <property type="entry name" value="SODIUM-DEPENDENT GLUCOSE TRANSPORTER 1"/>
    <property type="match status" value="1"/>
</dbReference>
<comment type="caution">
    <text evidence="5">The sequence shown here is derived from an EMBL/GenBank/DDBJ whole genome shotgun (WGS) entry which is preliminary data.</text>
</comment>
<keyword evidence="1 4" id="KW-0812">Transmembrane</keyword>
<gene>
    <name evidence="5" type="ORF">Ciccas_005412</name>
</gene>
<keyword evidence="2 4" id="KW-1133">Transmembrane helix</keyword>
<dbReference type="InterPro" id="IPR036259">
    <property type="entry name" value="MFS_trans_sf"/>
</dbReference>
<evidence type="ECO:0000256" key="4">
    <source>
        <dbReference type="SAM" id="Phobius"/>
    </source>
</evidence>
<feature type="transmembrane region" description="Helical" evidence="4">
    <location>
        <begin position="166"/>
        <end position="185"/>
    </location>
</feature>
<feature type="transmembrane region" description="Helical" evidence="4">
    <location>
        <begin position="321"/>
        <end position="340"/>
    </location>
</feature>
<dbReference type="SUPFAM" id="SSF103473">
    <property type="entry name" value="MFS general substrate transporter"/>
    <property type="match status" value="1"/>
</dbReference>
<dbReference type="InterPro" id="IPR011701">
    <property type="entry name" value="MFS"/>
</dbReference>
<reference evidence="5 6" key="1">
    <citation type="submission" date="2024-11" db="EMBL/GenBank/DDBJ databases">
        <title>Adaptive evolution of stress response genes in parasites aligns with host niche diversity.</title>
        <authorList>
            <person name="Hahn C."/>
            <person name="Resl P."/>
        </authorList>
    </citation>
    <scope>NUCLEOTIDE SEQUENCE [LARGE SCALE GENOMIC DNA]</scope>
    <source>
        <strain evidence="5">EGGRZ-B1_66</strain>
        <tissue evidence="5">Body</tissue>
    </source>
</reference>
<feature type="non-terminal residue" evidence="5">
    <location>
        <position position="1"/>
    </location>
</feature>
<dbReference type="AlphaFoldDB" id="A0ABD2Q8Y5"/>
<proteinExistence type="predicted"/>
<feature type="transmembrane region" description="Helical" evidence="4">
    <location>
        <begin position="81"/>
        <end position="103"/>
    </location>
</feature>
<keyword evidence="3 4" id="KW-0472">Membrane</keyword>
<feature type="transmembrane region" description="Helical" evidence="4">
    <location>
        <begin position="28"/>
        <end position="49"/>
    </location>
</feature>
<sequence>GLHDNIIGPLIPTLIEQTHSTLQEISSIISLKSVGILIGSIIGGIIGNYLHGHRPLILFSTLCLSGLTFLCLVYTSKMGFLIAIMLILGFLHANVVMNSHILLGSLWDKLSTTAFNFVHAGTSLGGVIATLLVRPFILLDSEAGKNVNNSTKREIGPVIDSLPPDSILTCLSLFVAFFFLPLWMYNIRNRTAAKSSENVDPRSVSATEEGTIWQQMKDFYSSTNAVKAMVTLVPITLLVICSLERIFANFIVTFFSRLELKLDDGEILLVNTIYWISFSLGRILFSLIGAFLLDDIILMFTSIISVILIFFFLLIKSKVSGIVIIGFYGCIIGGLMPSVLAKINSTLRINGALAMLIEIGNSIGVLVVINLIGFVLSKYDTICFIYVCGVLHIIIVVLSICLIYFASKIEKNPRFDDEILIAKDDDILCYHTIDSLTHETSKDSSEMN</sequence>
<dbReference type="EMBL" id="JBJKFK010000633">
    <property type="protein sequence ID" value="KAL3315948.1"/>
    <property type="molecule type" value="Genomic_DNA"/>
</dbReference>
<dbReference type="Pfam" id="PF07690">
    <property type="entry name" value="MFS_1"/>
    <property type="match status" value="1"/>
</dbReference>
<keyword evidence="6" id="KW-1185">Reference proteome</keyword>
<organism evidence="5 6">
    <name type="scientific">Cichlidogyrus casuarinus</name>
    <dbReference type="NCBI Taxonomy" id="1844966"/>
    <lineage>
        <taxon>Eukaryota</taxon>
        <taxon>Metazoa</taxon>
        <taxon>Spiralia</taxon>
        <taxon>Lophotrochozoa</taxon>
        <taxon>Platyhelminthes</taxon>
        <taxon>Monogenea</taxon>
        <taxon>Monopisthocotylea</taxon>
        <taxon>Dactylogyridea</taxon>
        <taxon>Ancyrocephalidae</taxon>
        <taxon>Cichlidogyrus</taxon>
    </lineage>
</organism>
<protein>
    <recommendedName>
        <fullName evidence="7">Sodium-dependent glucose transporter 1</fullName>
    </recommendedName>
</protein>
<evidence type="ECO:0008006" key="7">
    <source>
        <dbReference type="Google" id="ProtNLM"/>
    </source>
</evidence>
<feature type="transmembrane region" description="Helical" evidence="4">
    <location>
        <begin position="267"/>
        <end position="285"/>
    </location>
</feature>
<feature type="transmembrane region" description="Helical" evidence="4">
    <location>
        <begin position="352"/>
        <end position="372"/>
    </location>
</feature>
<feature type="transmembrane region" description="Helical" evidence="4">
    <location>
        <begin position="115"/>
        <end position="137"/>
    </location>
</feature>
<dbReference type="Gene3D" id="1.20.1250.20">
    <property type="entry name" value="MFS general substrate transporter like domains"/>
    <property type="match status" value="1"/>
</dbReference>
<feature type="transmembrane region" description="Helical" evidence="4">
    <location>
        <begin position="225"/>
        <end position="247"/>
    </location>
</feature>
<feature type="transmembrane region" description="Helical" evidence="4">
    <location>
        <begin position="384"/>
        <end position="405"/>
    </location>
</feature>
<name>A0ABD2Q8Y5_9PLAT</name>